<dbReference type="AlphaFoldDB" id="A0A9D4JEH0"/>
<accession>A0A9D4JEH0</accession>
<protein>
    <submittedName>
        <fullName evidence="1">Uncharacterized protein</fullName>
    </submittedName>
</protein>
<evidence type="ECO:0000313" key="2">
    <source>
        <dbReference type="Proteomes" id="UP000828390"/>
    </source>
</evidence>
<proteinExistence type="predicted"/>
<keyword evidence="2" id="KW-1185">Reference proteome</keyword>
<name>A0A9D4JEH0_DREPO</name>
<reference evidence="1" key="2">
    <citation type="submission" date="2020-11" db="EMBL/GenBank/DDBJ databases">
        <authorList>
            <person name="McCartney M.A."/>
            <person name="Auch B."/>
            <person name="Kono T."/>
            <person name="Mallez S."/>
            <person name="Becker A."/>
            <person name="Gohl D.M."/>
            <person name="Silverstein K.A.T."/>
            <person name="Koren S."/>
            <person name="Bechman K.B."/>
            <person name="Herman A."/>
            <person name="Abrahante J.E."/>
            <person name="Garbe J."/>
        </authorList>
    </citation>
    <scope>NUCLEOTIDE SEQUENCE</scope>
    <source>
        <strain evidence="1">Duluth1</strain>
        <tissue evidence="1">Whole animal</tissue>
    </source>
</reference>
<evidence type="ECO:0000313" key="1">
    <source>
        <dbReference type="EMBL" id="KAH3808790.1"/>
    </source>
</evidence>
<organism evidence="1 2">
    <name type="scientific">Dreissena polymorpha</name>
    <name type="common">Zebra mussel</name>
    <name type="synonym">Mytilus polymorpha</name>
    <dbReference type="NCBI Taxonomy" id="45954"/>
    <lineage>
        <taxon>Eukaryota</taxon>
        <taxon>Metazoa</taxon>
        <taxon>Spiralia</taxon>
        <taxon>Lophotrochozoa</taxon>
        <taxon>Mollusca</taxon>
        <taxon>Bivalvia</taxon>
        <taxon>Autobranchia</taxon>
        <taxon>Heteroconchia</taxon>
        <taxon>Euheterodonta</taxon>
        <taxon>Imparidentia</taxon>
        <taxon>Neoheterodontei</taxon>
        <taxon>Myida</taxon>
        <taxon>Dreissenoidea</taxon>
        <taxon>Dreissenidae</taxon>
        <taxon>Dreissena</taxon>
    </lineage>
</organism>
<dbReference type="EMBL" id="JAIWYP010000006">
    <property type="protein sequence ID" value="KAH3808790.1"/>
    <property type="molecule type" value="Genomic_DNA"/>
</dbReference>
<dbReference type="Proteomes" id="UP000828390">
    <property type="component" value="Unassembled WGS sequence"/>
</dbReference>
<reference evidence="1" key="1">
    <citation type="journal article" date="2019" name="bioRxiv">
        <title>The Genome of the Zebra Mussel, Dreissena polymorpha: A Resource for Invasive Species Research.</title>
        <authorList>
            <person name="McCartney M.A."/>
            <person name="Auch B."/>
            <person name="Kono T."/>
            <person name="Mallez S."/>
            <person name="Zhang Y."/>
            <person name="Obille A."/>
            <person name="Becker A."/>
            <person name="Abrahante J.E."/>
            <person name="Garbe J."/>
            <person name="Badalamenti J.P."/>
            <person name="Herman A."/>
            <person name="Mangelson H."/>
            <person name="Liachko I."/>
            <person name="Sullivan S."/>
            <person name="Sone E.D."/>
            <person name="Koren S."/>
            <person name="Silverstein K.A.T."/>
            <person name="Beckman K.B."/>
            <person name="Gohl D.M."/>
        </authorList>
    </citation>
    <scope>NUCLEOTIDE SEQUENCE</scope>
    <source>
        <strain evidence="1">Duluth1</strain>
        <tissue evidence="1">Whole animal</tissue>
    </source>
</reference>
<sequence length="58" mass="6957">MFAEHEQKNIVSQEKLKDRYFYRGSYGLLLILRCSDKPKVEEADATALNRFIQRLLYF</sequence>
<comment type="caution">
    <text evidence="1">The sequence shown here is derived from an EMBL/GenBank/DDBJ whole genome shotgun (WGS) entry which is preliminary data.</text>
</comment>
<gene>
    <name evidence="1" type="ORF">DPMN_137149</name>
</gene>